<feature type="binding site" evidence="11">
    <location>
        <position position="162"/>
    </location>
    <ligand>
        <name>(2E)-4-hydroxy-3-methylbut-2-enyl diphosphate</name>
        <dbReference type="ChEBI" id="CHEBI:128753"/>
    </ligand>
</feature>
<dbReference type="NCBIfam" id="TIGR00216">
    <property type="entry name" value="ispH_lytB"/>
    <property type="match status" value="1"/>
</dbReference>
<comment type="similarity">
    <text evidence="11">Belongs to the IspH family.</text>
</comment>
<evidence type="ECO:0000256" key="3">
    <source>
        <dbReference type="ARBA" id="ARBA00022723"/>
    </source>
</evidence>
<dbReference type="InterPro" id="IPR012340">
    <property type="entry name" value="NA-bd_OB-fold"/>
</dbReference>
<feature type="binding site" evidence="11">
    <location>
        <position position="220"/>
    </location>
    <ligand>
        <name>isopentenyl diphosphate</name>
        <dbReference type="ChEBI" id="CHEBI:128769"/>
    </ligand>
</feature>
<feature type="binding site" evidence="11">
    <location>
        <position position="218"/>
    </location>
    <ligand>
        <name>(2E)-4-hydroxy-3-methylbut-2-enyl diphosphate</name>
        <dbReference type="ChEBI" id="CHEBI:128753"/>
    </ligand>
</feature>
<dbReference type="GO" id="GO:0050992">
    <property type="term" value="P:dimethylallyl diphosphate biosynthetic process"/>
    <property type="evidence" value="ECO:0007669"/>
    <property type="project" value="UniProtKB-UniRule"/>
</dbReference>
<dbReference type="GO" id="GO:0051539">
    <property type="term" value="F:4 iron, 4 sulfur cluster binding"/>
    <property type="evidence" value="ECO:0007669"/>
    <property type="project" value="UniProtKB-UniRule"/>
</dbReference>
<dbReference type="Proteomes" id="UP000298324">
    <property type="component" value="Unassembled WGS sequence"/>
</dbReference>
<dbReference type="Gene3D" id="3.40.50.11270">
    <property type="match status" value="1"/>
</dbReference>
<organism evidence="13 14">
    <name type="scientific">Pelotomaculum schinkii</name>
    <dbReference type="NCBI Taxonomy" id="78350"/>
    <lineage>
        <taxon>Bacteria</taxon>
        <taxon>Bacillati</taxon>
        <taxon>Bacillota</taxon>
        <taxon>Clostridia</taxon>
        <taxon>Eubacteriales</taxon>
        <taxon>Desulfotomaculaceae</taxon>
        <taxon>Pelotomaculum</taxon>
    </lineage>
</organism>
<dbReference type="GO" id="GO:0051745">
    <property type="term" value="F:4-hydroxy-3-methylbut-2-enyl diphosphate reductase activity"/>
    <property type="evidence" value="ECO:0007669"/>
    <property type="project" value="UniProtKB-UniRule"/>
</dbReference>
<feature type="binding site" evidence="11">
    <location>
        <position position="123"/>
    </location>
    <ligand>
        <name>dimethylallyl diphosphate</name>
        <dbReference type="ChEBI" id="CHEBI:57623"/>
    </ligand>
</feature>
<comment type="pathway">
    <text evidence="11">Isoprenoid biosynthesis; isopentenyl diphosphate biosynthesis via DXP pathway; isopentenyl diphosphate from 1-deoxy-D-xylulose 5-phosphate: step 6/6.</text>
</comment>
<feature type="domain" description="S1 motif" evidence="12">
    <location>
        <begin position="387"/>
        <end position="452"/>
    </location>
</feature>
<keyword evidence="6" id="KW-0689">Ribosomal protein</keyword>
<reference evidence="13 14" key="1">
    <citation type="journal article" date="2018" name="Environ. Microbiol.">
        <title>Novel energy conservation strategies and behaviour of Pelotomaculum schinkii driving syntrophic propionate catabolism.</title>
        <authorList>
            <person name="Hidalgo-Ahumada C.A.P."/>
            <person name="Nobu M.K."/>
            <person name="Narihiro T."/>
            <person name="Tamaki H."/>
            <person name="Liu W.T."/>
            <person name="Kamagata Y."/>
            <person name="Stams A.J.M."/>
            <person name="Imachi H."/>
            <person name="Sousa D.Z."/>
        </authorList>
    </citation>
    <scope>NUCLEOTIDE SEQUENCE [LARGE SCALE GENOMIC DNA]</scope>
    <source>
        <strain evidence="13 14">HH</strain>
    </source>
</reference>
<dbReference type="UniPathway" id="UPA00056">
    <property type="reaction ID" value="UER00097"/>
</dbReference>
<dbReference type="GO" id="GO:0003729">
    <property type="term" value="F:mRNA binding"/>
    <property type="evidence" value="ECO:0007669"/>
    <property type="project" value="TreeGrafter"/>
</dbReference>
<dbReference type="SMART" id="SM00316">
    <property type="entry name" value="S1"/>
    <property type="match status" value="4"/>
</dbReference>
<dbReference type="CDD" id="cd05687">
    <property type="entry name" value="S1_RPS1_repeat_ec1_hs1"/>
    <property type="match status" value="1"/>
</dbReference>
<dbReference type="NCBIfam" id="NF005208">
    <property type="entry name" value="PRK06676.1"/>
    <property type="match status" value="1"/>
</dbReference>
<dbReference type="UniPathway" id="UPA00059">
    <property type="reaction ID" value="UER00105"/>
</dbReference>
<dbReference type="Gene3D" id="2.40.50.140">
    <property type="entry name" value="Nucleic acid-binding proteins"/>
    <property type="match status" value="4"/>
</dbReference>
<dbReference type="FunFam" id="2.40.50.140:FF:000018">
    <property type="entry name" value="30S ribosomal protein S1"/>
    <property type="match status" value="1"/>
</dbReference>
<keyword evidence="7 11" id="KW-0408">Iron</keyword>
<evidence type="ECO:0000256" key="6">
    <source>
        <dbReference type="ARBA" id="ARBA00022980"/>
    </source>
</evidence>
<dbReference type="NCBIfam" id="NF002187">
    <property type="entry name" value="PRK01045.1-1"/>
    <property type="match status" value="1"/>
</dbReference>
<keyword evidence="2 11" id="KW-0004">4Fe-4S</keyword>
<comment type="catalytic activity">
    <reaction evidence="11">
        <text>dimethylallyl diphosphate + 2 oxidized [2Fe-2S]-[ferredoxin] + H2O = (2E)-4-hydroxy-3-methylbut-2-enyl diphosphate + 2 reduced [2Fe-2S]-[ferredoxin] + 2 H(+)</text>
        <dbReference type="Rhea" id="RHEA:24825"/>
        <dbReference type="Rhea" id="RHEA-COMP:10000"/>
        <dbReference type="Rhea" id="RHEA-COMP:10001"/>
        <dbReference type="ChEBI" id="CHEBI:15377"/>
        <dbReference type="ChEBI" id="CHEBI:15378"/>
        <dbReference type="ChEBI" id="CHEBI:33737"/>
        <dbReference type="ChEBI" id="CHEBI:33738"/>
        <dbReference type="ChEBI" id="CHEBI:57623"/>
        <dbReference type="ChEBI" id="CHEBI:128753"/>
        <dbReference type="EC" id="1.17.7.4"/>
    </reaction>
</comment>
<comment type="cofactor">
    <cofactor evidence="11">
        <name>[4Fe-4S] cluster</name>
        <dbReference type="ChEBI" id="CHEBI:49883"/>
    </cofactor>
    <text evidence="11">Binds 1 [4Fe-4S] cluster per subunit.</text>
</comment>
<evidence type="ECO:0000256" key="5">
    <source>
        <dbReference type="ARBA" id="ARBA00022884"/>
    </source>
</evidence>
<evidence type="ECO:0000256" key="7">
    <source>
        <dbReference type="ARBA" id="ARBA00023004"/>
    </source>
</evidence>
<dbReference type="SUPFAM" id="SSF50249">
    <property type="entry name" value="Nucleic acid-binding proteins"/>
    <property type="match status" value="4"/>
</dbReference>
<dbReference type="GO" id="GO:0006412">
    <property type="term" value="P:translation"/>
    <property type="evidence" value="ECO:0007669"/>
    <property type="project" value="TreeGrafter"/>
</dbReference>
<dbReference type="InterPro" id="IPR050437">
    <property type="entry name" value="Ribos_protein_bS1-like"/>
</dbReference>
<dbReference type="InterPro" id="IPR035104">
    <property type="entry name" value="Ribosomal_protein_S1-like"/>
</dbReference>
<feature type="binding site" evidence="11">
    <location>
        <position position="73"/>
    </location>
    <ligand>
        <name>isopentenyl diphosphate</name>
        <dbReference type="ChEBI" id="CHEBI:128769"/>
    </ligand>
</feature>
<evidence type="ECO:0000256" key="9">
    <source>
        <dbReference type="ARBA" id="ARBA00023274"/>
    </source>
</evidence>
<keyword evidence="3 11" id="KW-0479">Metal-binding</keyword>
<feature type="domain" description="S1 motif" evidence="12">
    <location>
        <begin position="558"/>
        <end position="627"/>
    </location>
</feature>
<feature type="binding site" evidence="11">
    <location>
        <position position="41"/>
    </location>
    <ligand>
        <name>isopentenyl diphosphate</name>
        <dbReference type="ChEBI" id="CHEBI:128769"/>
    </ligand>
</feature>
<evidence type="ECO:0000313" key="14">
    <source>
        <dbReference type="Proteomes" id="UP000298324"/>
    </source>
</evidence>
<keyword evidence="5" id="KW-0694">RNA-binding</keyword>
<evidence type="ECO:0000256" key="8">
    <source>
        <dbReference type="ARBA" id="ARBA00023014"/>
    </source>
</evidence>
<dbReference type="Pfam" id="PF02401">
    <property type="entry name" value="LYTB"/>
    <property type="match status" value="1"/>
</dbReference>
<dbReference type="PROSITE" id="PS50126">
    <property type="entry name" value="S1"/>
    <property type="match status" value="4"/>
</dbReference>
<feature type="binding site" evidence="11">
    <location>
        <position position="220"/>
    </location>
    <ligand>
        <name>(2E)-4-hydroxy-3-methylbut-2-enyl diphosphate</name>
        <dbReference type="ChEBI" id="CHEBI:128753"/>
    </ligand>
</feature>
<dbReference type="PRINTS" id="PR00681">
    <property type="entry name" value="RIBOSOMALS1"/>
</dbReference>
<keyword evidence="11" id="KW-0414">Isoprene biosynthesis</keyword>
<comment type="similarity">
    <text evidence="1">Belongs to the bacterial ribosomal protein bS1 family.</text>
</comment>
<keyword evidence="14" id="KW-1185">Reference proteome</keyword>
<dbReference type="PANTHER" id="PTHR10724">
    <property type="entry name" value="30S RIBOSOMAL PROTEIN S1"/>
    <property type="match status" value="1"/>
</dbReference>
<evidence type="ECO:0000256" key="1">
    <source>
        <dbReference type="ARBA" id="ARBA00006767"/>
    </source>
</evidence>
<dbReference type="EC" id="1.17.7.4" evidence="11"/>
<keyword evidence="9" id="KW-0687">Ribonucleoprotein</keyword>
<evidence type="ECO:0000256" key="10">
    <source>
        <dbReference type="ARBA" id="ARBA00025604"/>
    </source>
</evidence>
<dbReference type="HAMAP" id="MF_00191">
    <property type="entry name" value="IspH"/>
    <property type="match status" value="1"/>
</dbReference>
<comment type="caution">
    <text evidence="13">The sequence shown here is derived from an EMBL/GenBank/DDBJ whole genome shotgun (WGS) entry which is preliminary data.</text>
</comment>
<feature type="domain" description="S1 motif" evidence="12">
    <location>
        <begin position="473"/>
        <end position="541"/>
    </location>
</feature>
<feature type="binding site" evidence="11">
    <location>
        <position position="190"/>
    </location>
    <ligand>
        <name>[4Fe-4S] cluster</name>
        <dbReference type="ChEBI" id="CHEBI:49883"/>
    </ligand>
</feature>
<evidence type="ECO:0000313" key="13">
    <source>
        <dbReference type="EMBL" id="TEB05305.1"/>
    </source>
</evidence>
<evidence type="ECO:0000256" key="4">
    <source>
        <dbReference type="ARBA" id="ARBA00022737"/>
    </source>
</evidence>
<feature type="binding site" evidence="11">
    <location>
        <position position="123"/>
    </location>
    <ligand>
        <name>(2E)-4-hydroxy-3-methylbut-2-enyl diphosphate</name>
        <dbReference type="ChEBI" id="CHEBI:128753"/>
    </ligand>
</feature>
<feature type="binding site" evidence="11">
    <location>
        <position position="41"/>
    </location>
    <ligand>
        <name>(2E)-4-hydroxy-3-methylbut-2-enyl diphosphate</name>
        <dbReference type="ChEBI" id="CHEBI:128753"/>
    </ligand>
</feature>
<dbReference type="CDD" id="cd04465">
    <property type="entry name" value="S1_RPS1_repeat_ec2_hs2"/>
    <property type="match status" value="1"/>
</dbReference>
<dbReference type="InterPro" id="IPR003029">
    <property type="entry name" value="S1_domain"/>
</dbReference>
<dbReference type="GO" id="GO:0003735">
    <property type="term" value="F:structural constituent of ribosome"/>
    <property type="evidence" value="ECO:0007669"/>
    <property type="project" value="TreeGrafter"/>
</dbReference>
<name>A0A4Y7R8K8_9FIRM</name>
<sequence>MEVRVASKAGFCYGVKRAIEMSKDTVRNRPGPVFSLGPLIHNPQVVAYLGKLGVREINNLGEIKEGTLIIRSHGVGPALLNAAQELGLDIVDATCPFVRRTQVVARDLMTKDYQVVIVGDKNHPEVQGIMGWANGKAEVVENPWEAGLVKARGKKIGVLAQTTQHMENFNAVVETLEKTGSVVQACKTICSATSERQKAALELACQVDVMIVVGGADSANTRKLASLCRACGTTTYHIEEAGELDPAWFRGVKAAGLTAGASTPDWIIEEVKKRMSEIEELNGSEEGMKDAVEVKAVRHGEIVTGTVVHVGQDEVMVDVGAKSEGVIPIRELSCCEVTSIQDIVQVGDQIEVYVLKAEDNEGKLILSKEKADAEKAWAGLEEALESGQPVEGTVREVVKGGLLVDIGVRAFLPASLVDRGYVEDLSKYLGQVISSRVIEMNRARKKVILSRKAVLEEDFAKLRQELLTNLEEGQVVKGVVRRLTQFGAFVDIGGVDGLLHISEMSWYRINHPSEVVKVGDEIEVMVLKIDRDNEKISLGLKQVLPNPWDTVDQKYPVGSVVPAKVVRLAPFGAFVQLEPGVEGLVHISHLAERHVAKPDEVVSEGEEVNVKVLSVDPAEKRIRLSIREVSREKQEREYRDYNHKKTEDTGDVVTIGDMVGDLFDKK</sequence>
<dbReference type="CDD" id="cd13944">
    <property type="entry name" value="lytB_ispH"/>
    <property type="match status" value="1"/>
</dbReference>
<dbReference type="RefSeq" id="WP_190240404.1">
    <property type="nucleotide sequence ID" value="NZ_QFGA01000002.1"/>
</dbReference>
<feature type="domain" description="S1 motif" evidence="12">
    <location>
        <begin position="300"/>
        <end position="369"/>
    </location>
</feature>
<protein>
    <recommendedName>
        <fullName evidence="11">4-hydroxy-3-methylbut-2-enyl diphosphate reductase</fullName>
        <shortName evidence="11">HMBPP reductase</shortName>
        <ecNumber evidence="11">1.17.7.4</ecNumber>
    </recommendedName>
</protein>
<accession>A0A4Y7R8K8</accession>
<feature type="binding site" evidence="11">
    <location>
        <position position="218"/>
    </location>
    <ligand>
        <name>isopentenyl diphosphate</name>
        <dbReference type="ChEBI" id="CHEBI:128769"/>
    </ligand>
</feature>
<keyword evidence="4" id="KW-0677">Repeat</keyword>
<comment type="catalytic activity">
    <reaction evidence="11">
        <text>isopentenyl diphosphate + 2 oxidized [2Fe-2S]-[ferredoxin] + H2O = (2E)-4-hydroxy-3-methylbut-2-enyl diphosphate + 2 reduced [2Fe-2S]-[ferredoxin] + 2 H(+)</text>
        <dbReference type="Rhea" id="RHEA:24488"/>
        <dbReference type="Rhea" id="RHEA-COMP:10000"/>
        <dbReference type="Rhea" id="RHEA-COMP:10001"/>
        <dbReference type="ChEBI" id="CHEBI:15377"/>
        <dbReference type="ChEBI" id="CHEBI:15378"/>
        <dbReference type="ChEBI" id="CHEBI:33737"/>
        <dbReference type="ChEBI" id="CHEBI:33738"/>
        <dbReference type="ChEBI" id="CHEBI:128753"/>
        <dbReference type="ChEBI" id="CHEBI:128769"/>
        <dbReference type="EC" id="1.17.7.4"/>
    </reaction>
</comment>
<keyword evidence="8 11" id="KW-0411">Iron-sulfur</keyword>
<feature type="binding site" evidence="11">
    <location>
        <position position="220"/>
    </location>
    <ligand>
        <name>dimethylallyl diphosphate</name>
        <dbReference type="ChEBI" id="CHEBI:57623"/>
    </ligand>
</feature>
<proteinExistence type="inferred from homology"/>
<feature type="binding site" evidence="11">
    <location>
        <position position="41"/>
    </location>
    <ligand>
        <name>dimethylallyl diphosphate</name>
        <dbReference type="ChEBI" id="CHEBI:57623"/>
    </ligand>
</feature>
<comment type="pathway">
    <text evidence="11">Isoprenoid biosynthesis; dimethylallyl diphosphate biosynthesis; dimethylallyl diphosphate from (2E)-4-hydroxy-3-methylbutenyl diphosphate: step 1/1.</text>
</comment>
<comment type="function">
    <text evidence="10">Binds mRNA; thus facilitating recognition of the initiation point. It is needed to translate mRNA with a short Shine-Dalgarno (SD) purine-rich sequence.</text>
</comment>
<dbReference type="PANTHER" id="PTHR10724:SF7">
    <property type="entry name" value="SMALL RIBOSOMAL SUBUNIT PROTEIN BS1C"/>
    <property type="match status" value="1"/>
</dbReference>
<comment type="caution">
    <text evidence="11">Lacks conserved residue(s) required for the propagation of feature annotation.</text>
</comment>
<gene>
    <name evidence="11" type="primary">ispH</name>
    <name evidence="13" type="ORF">Psch_02346</name>
</gene>
<feature type="binding site" evidence="11">
    <location>
        <position position="73"/>
    </location>
    <ligand>
        <name>dimethylallyl diphosphate</name>
        <dbReference type="ChEBI" id="CHEBI:57623"/>
    </ligand>
</feature>
<dbReference type="CDD" id="cd05688">
    <property type="entry name" value="S1_RPS1_repeat_ec3"/>
    <property type="match status" value="1"/>
</dbReference>
<keyword evidence="11" id="KW-0560">Oxidoreductase</keyword>
<dbReference type="GO" id="GO:0016114">
    <property type="term" value="P:terpenoid biosynthetic process"/>
    <property type="evidence" value="ECO:0007669"/>
    <property type="project" value="UniProtKB-UniRule"/>
</dbReference>
<feature type="binding site" evidence="11">
    <location>
        <position position="262"/>
    </location>
    <ligand>
        <name>(2E)-4-hydroxy-3-methylbut-2-enyl diphosphate</name>
        <dbReference type="ChEBI" id="CHEBI:128753"/>
    </ligand>
</feature>
<dbReference type="Pfam" id="PF00575">
    <property type="entry name" value="S1"/>
    <property type="match status" value="4"/>
</dbReference>
<feature type="binding site" evidence="11">
    <location>
        <position position="262"/>
    </location>
    <ligand>
        <name>dimethylallyl diphosphate</name>
        <dbReference type="ChEBI" id="CHEBI:57623"/>
    </ligand>
</feature>
<feature type="active site" description="Proton donor" evidence="11">
    <location>
        <position position="125"/>
    </location>
</feature>
<dbReference type="AlphaFoldDB" id="A0A4Y7R8K8"/>
<dbReference type="FunFam" id="2.40.50.140:FF:000103">
    <property type="entry name" value="protein RRP5 homolog"/>
    <property type="match status" value="1"/>
</dbReference>
<dbReference type="GO" id="GO:0019288">
    <property type="term" value="P:isopentenyl diphosphate biosynthetic process, methylerythritol 4-phosphate pathway"/>
    <property type="evidence" value="ECO:0007669"/>
    <property type="project" value="UniProtKB-UniRule"/>
</dbReference>
<evidence type="ECO:0000256" key="11">
    <source>
        <dbReference type="HAMAP-Rule" id="MF_00191"/>
    </source>
</evidence>
<evidence type="ECO:0000256" key="2">
    <source>
        <dbReference type="ARBA" id="ARBA00022485"/>
    </source>
</evidence>
<evidence type="ECO:0000259" key="12">
    <source>
        <dbReference type="PROSITE" id="PS50126"/>
    </source>
</evidence>
<dbReference type="InterPro" id="IPR003451">
    <property type="entry name" value="LytB/IspH"/>
</dbReference>
<feature type="binding site" evidence="11">
    <location>
        <position position="12"/>
    </location>
    <ligand>
        <name>[4Fe-4S] cluster</name>
        <dbReference type="ChEBI" id="CHEBI:49883"/>
    </ligand>
</feature>
<comment type="function">
    <text evidence="11">Catalyzes the conversion of 1-hydroxy-2-methyl-2-(E)-butenyl 4-diphosphate (HMBPP) into a mixture of isopentenyl diphosphate (IPP) and dimethylallyl diphosphate (DMAPP). Acts in the terminal step of the DOXP/MEP pathway for isoprenoid precursor biosynthesis.</text>
</comment>
<dbReference type="GO" id="GO:0022627">
    <property type="term" value="C:cytosolic small ribosomal subunit"/>
    <property type="evidence" value="ECO:0007669"/>
    <property type="project" value="TreeGrafter"/>
</dbReference>
<feature type="binding site" evidence="11">
    <location>
        <position position="218"/>
    </location>
    <ligand>
        <name>dimethylallyl diphosphate</name>
        <dbReference type="ChEBI" id="CHEBI:57623"/>
    </ligand>
</feature>
<feature type="binding site" evidence="11">
    <location>
        <position position="123"/>
    </location>
    <ligand>
        <name>isopentenyl diphosphate</name>
        <dbReference type="ChEBI" id="CHEBI:128769"/>
    </ligand>
</feature>
<feature type="binding site" evidence="11">
    <location>
        <position position="95"/>
    </location>
    <ligand>
        <name>[4Fe-4S] cluster</name>
        <dbReference type="ChEBI" id="CHEBI:49883"/>
    </ligand>
</feature>
<dbReference type="GO" id="GO:0046872">
    <property type="term" value="F:metal ion binding"/>
    <property type="evidence" value="ECO:0007669"/>
    <property type="project" value="UniProtKB-KW"/>
</dbReference>
<feature type="binding site" evidence="11">
    <location>
        <position position="73"/>
    </location>
    <ligand>
        <name>(2E)-4-hydroxy-3-methylbut-2-enyl diphosphate</name>
        <dbReference type="ChEBI" id="CHEBI:128753"/>
    </ligand>
</feature>
<dbReference type="Gene3D" id="3.40.1010.20">
    <property type="entry name" value="4-hydroxy-3-methylbut-2-enyl diphosphate reductase, catalytic domain"/>
    <property type="match status" value="2"/>
</dbReference>
<dbReference type="EMBL" id="QFGA01000002">
    <property type="protein sequence ID" value="TEB05305.1"/>
    <property type="molecule type" value="Genomic_DNA"/>
</dbReference>
<feature type="binding site" evidence="11">
    <location>
        <position position="262"/>
    </location>
    <ligand>
        <name>isopentenyl diphosphate</name>
        <dbReference type="ChEBI" id="CHEBI:128769"/>
    </ligand>
</feature>
<dbReference type="NCBIfam" id="NF000907">
    <property type="entry name" value="PRK00087.1"/>
    <property type="match status" value="1"/>
</dbReference>